<reference evidence="1" key="1">
    <citation type="journal article" date="2014" name="Front. Microbiol.">
        <title>High frequency of phylogenetically diverse reductive dehalogenase-homologous genes in deep subseafloor sedimentary metagenomes.</title>
        <authorList>
            <person name="Kawai M."/>
            <person name="Futagami T."/>
            <person name="Toyoda A."/>
            <person name="Takaki Y."/>
            <person name="Nishi S."/>
            <person name="Hori S."/>
            <person name="Arai W."/>
            <person name="Tsubouchi T."/>
            <person name="Morono Y."/>
            <person name="Uchiyama I."/>
            <person name="Ito T."/>
            <person name="Fujiyama A."/>
            <person name="Inagaki F."/>
            <person name="Takami H."/>
        </authorList>
    </citation>
    <scope>NUCLEOTIDE SEQUENCE</scope>
    <source>
        <strain evidence="1">Expedition CK06-06</strain>
    </source>
</reference>
<evidence type="ECO:0000313" key="1">
    <source>
        <dbReference type="EMBL" id="GAG27366.1"/>
    </source>
</evidence>
<gene>
    <name evidence="1" type="ORF">S01H1_52062</name>
</gene>
<sequence length="155" mass="16356">MAYQKLQGYRAWNVNKSDNTDIPNIGIAGPSGTTTSAATKQLIDSTANFTAETVQTGMIVVNTTDGTQTTVLSIESTTILNVTDDIMANAEAYQIYDGHQEGAVLYIGTAGNLKVTTVGGDDITFQGINTGAFFPVNVVKVWATGTSADNIIALW</sequence>
<protein>
    <submittedName>
        <fullName evidence="1">Uncharacterized protein</fullName>
    </submittedName>
</protein>
<dbReference type="EMBL" id="BARS01033634">
    <property type="protein sequence ID" value="GAG27366.1"/>
    <property type="molecule type" value="Genomic_DNA"/>
</dbReference>
<proteinExistence type="predicted"/>
<organism evidence="1">
    <name type="scientific">marine sediment metagenome</name>
    <dbReference type="NCBI Taxonomy" id="412755"/>
    <lineage>
        <taxon>unclassified sequences</taxon>
        <taxon>metagenomes</taxon>
        <taxon>ecological metagenomes</taxon>
    </lineage>
</organism>
<accession>X0XR69</accession>
<name>X0XR69_9ZZZZ</name>
<dbReference type="AlphaFoldDB" id="X0XR69"/>
<comment type="caution">
    <text evidence="1">The sequence shown here is derived from an EMBL/GenBank/DDBJ whole genome shotgun (WGS) entry which is preliminary data.</text>
</comment>